<keyword evidence="3" id="KW-1185">Reference proteome</keyword>
<organism evidence="2 3">
    <name type="scientific">Funneliformis geosporum</name>
    <dbReference type="NCBI Taxonomy" id="1117311"/>
    <lineage>
        <taxon>Eukaryota</taxon>
        <taxon>Fungi</taxon>
        <taxon>Fungi incertae sedis</taxon>
        <taxon>Mucoromycota</taxon>
        <taxon>Glomeromycotina</taxon>
        <taxon>Glomeromycetes</taxon>
        <taxon>Glomerales</taxon>
        <taxon>Glomeraceae</taxon>
        <taxon>Funneliformis</taxon>
    </lineage>
</organism>
<evidence type="ECO:0000313" key="2">
    <source>
        <dbReference type="EMBL" id="CAI2192277.1"/>
    </source>
</evidence>
<feature type="region of interest" description="Disordered" evidence="1">
    <location>
        <begin position="57"/>
        <end position="83"/>
    </location>
</feature>
<dbReference type="EMBL" id="CAMKVN010008191">
    <property type="protein sequence ID" value="CAI2192277.1"/>
    <property type="molecule type" value="Genomic_DNA"/>
</dbReference>
<dbReference type="AlphaFoldDB" id="A0A9W4T586"/>
<protein>
    <submittedName>
        <fullName evidence="2">6025_t:CDS:1</fullName>
    </submittedName>
</protein>
<proteinExistence type="predicted"/>
<dbReference type="Proteomes" id="UP001153678">
    <property type="component" value="Unassembled WGS sequence"/>
</dbReference>
<gene>
    <name evidence="2" type="ORF">FWILDA_LOCUS15497</name>
</gene>
<evidence type="ECO:0000256" key="1">
    <source>
        <dbReference type="SAM" id="MobiDB-lite"/>
    </source>
</evidence>
<comment type="caution">
    <text evidence="2">The sequence shown here is derived from an EMBL/GenBank/DDBJ whole genome shotgun (WGS) entry which is preliminary data.</text>
</comment>
<accession>A0A9W4T586</accession>
<feature type="non-terminal residue" evidence="2">
    <location>
        <position position="83"/>
    </location>
</feature>
<name>A0A9W4T586_9GLOM</name>
<evidence type="ECO:0000313" key="3">
    <source>
        <dbReference type="Proteomes" id="UP001153678"/>
    </source>
</evidence>
<reference evidence="2" key="1">
    <citation type="submission" date="2022-08" db="EMBL/GenBank/DDBJ databases">
        <authorList>
            <person name="Kallberg Y."/>
            <person name="Tangrot J."/>
            <person name="Rosling A."/>
        </authorList>
    </citation>
    <scope>NUCLEOTIDE SEQUENCE</scope>
    <source>
        <strain evidence="2">Wild A</strain>
    </source>
</reference>
<sequence length="83" mass="9458">TVVVTFQSVIADTSKKEILTIDSEVIHDIKPRQKQKEEITNTPPNICPEINRNLEAERSKKENSSDSLLGVFQRDQSHPIDQE</sequence>